<dbReference type="InterPro" id="IPR050266">
    <property type="entry name" value="AB_hydrolase_sf"/>
</dbReference>
<reference evidence="6 7" key="1">
    <citation type="submission" date="2018-11" db="EMBL/GenBank/DDBJ databases">
        <title>Genomic analyses of the natural microbiome of Caenorhabditis elegans.</title>
        <authorList>
            <person name="Samuel B."/>
        </authorList>
    </citation>
    <scope>NUCLEOTIDE SEQUENCE [LARGE SCALE GENOMIC DNA]</scope>
    <source>
        <strain evidence="6 7">BIGb0473</strain>
    </source>
</reference>
<comment type="caution">
    <text evidence="6">The sequence shown here is derived from an EMBL/GenBank/DDBJ whole genome shotgun (WGS) entry which is preliminary data.</text>
</comment>
<protein>
    <submittedName>
        <fullName evidence="6">Proline iminopeptidase</fullName>
    </submittedName>
</protein>
<gene>
    <name evidence="6" type="ORF">EDF85_3003</name>
</gene>
<organism evidence="6 7">
    <name type="scientific">Pseudomonas putida</name>
    <name type="common">Arthrobacter siderocapsulatus</name>
    <dbReference type="NCBI Taxonomy" id="303"/>
    <lineage>
        <taxon>Bacteria</taxon>
        <taxon>Pseudomonadati</taxon>
        <taxon>Pseudomonadota</taxon>
        <taxon>Gammaproteobacteria</taxon>
        <taxon>Pseudomonadales</taxon>
        <taxon>Pseudomonadaceae</taxon>
        <taxon>Pseudomonas</taxon>
    </lineage>
</organism>
<evidence type="ECO:0000256" key="2">
    <source>
        <dbReference type="ARBA" id="ARBA00022801"/>
    </source>
</evidence>
<feature type="active site" description="Proton donor" evidence="4">
    <location>
        <position position="274"/>
    </location>
</feature>
<dbReference type="PIRSF" id="PIRSF005539">
    <property type="entry name" value="Pept_S33_TRI_F1"/>
    <property type="match status" value="1"/>
</dbReference>
<dbReference type="PANTHER" id="PTHR43798">
    <property type="entry name" value="MONOACYLGLYCEROL LIPASE"/>
    <property type="match status" value="1"/>
</dbReference>
<evidence type="ECO:0000313" key="6">
    <source>
        <dbReference type="EMBL" id="ROQ48702.1"/>
    </source>
</evidence>
<evidence type="ECO:0000259" key="5">
    <source>
        <dbReference type="Pfam" id="PF00561"/>
    </source>
</evidence>
<feature type="active site" description="Nucleophile" evidence="4">
    <location>
        <position position="109"/>
    </location>
</feature>
<dbReference type="RefSeq" id="WP_185061923.1">
    <property type="nucleotide sequence ID" value="NZ_RJUR01000014.1"/>
</dbReference>
<name>A0A9X8HJG4_PSEPU</name>
<dbReference type="GO" id="GO:0006508">
    <property type="term" value="P:proteolysis"/>
    <property type="evidence" value="ECO:0007669"/>
    <property type="project" value="InterPro"/>
</dbReference>
<dbReference type="EMBL" id="RJUR01000014">
    <property type="protein sequence ID" value="ROQ48702.1"/>
    <property type="molecule type" value="Genomic_DNA"/>
</dbReference>
<dbReference type="InterPro" id="IPR005945">
    <property type="entry name" value="Pro_imino_pep"/>
</dbReference>
<dbReference type="SUPFAM" id="SSF53474">
    <property type="entry name" value="alpha/beta-Hydrolases"/>
    <property type="match status" value="1"/>
</dbReference>
<dbReference type="InterPro" id="IPR000073">
    <property type="entry name" value="AB_hydrolase_1"/>
</dbReference>
<dbReference type="Pfam" id="PF00561">
    <property type="entry name" value="Abhydrolase_1"/>
    <property type="match status" value="1"/>
</dbReference>
<dbReference type="Proteomes" id="UP000269115">
    <property type="component" value="Unassembled WGS sequence"/>
</dbReference>
<dbReference type="Gene3D" id="3.40.50.1820">
    <property type="entry name" value="alpha/beta hydrolase"/>
    <property type="match status" value="1"/>
</dbReference>
<evidence type="ECO:0000256" key="1">
    <source>
        <dbReference type="ARBA" id="ARBA00010088"/>
    </source>
</evidence>
<keyword evidence="2 3" id="KW-0378">Hydrolase</keyword>
<feature type="active site" evidence="4">
    <location>
        <position position="247"/>
    </location>
</feature>
<comment type="similarity">
    <text evidence="1">Belongs to the peptidase S33 family.</text>
</comment>
<dbReference type="AlphaFoldDB" id="A0A9X8HJG4"/>
<feature type="domain" description="AB hydrolase-1" evidence="5">
    <location>
        <begin position="35"/>
        <end position="281"/>
    </location>
</feature>
<dbReference type="PRINTS" id="PR00793">
    <property type="entry name" value="PROAMNOPTASE"/>
</dbReference>
<proteinExistence type="inferred from homology"/>
<dbReference type="InterPro" id="IPR029058">
    <property type="entry name" value="AB_hydrolase_fold"/>
</dbReference>
<dbReference type="NCBIfam" id="TIGR01250">
    <property type="entry name" value="pro_imino_pep_2"/>
    <property type="match status" value="1"/>
</dbReference>
<sequence length="299" mass="33214">MSDYAAVPDESGHIDVPGGKVWYRLNRSANSGAVPLIVLHGGPGNSHDYLLPLLELVPDRSVVLYDQLDCGRSQRVGDTRNWTLERFTDEIDAVREHLGLGQVHLFASSWGCSIAINYAARQPAGLCSLALSGPLVDAKRWMADCERLKAQLPDHLQAVMRRCEAQRDFTSPEYLEAVNAFYVRHLCRVQPWPQIVVDTMDNCATELYGYMWGPTEFFGTGTLADLDLTPKLASIEVPTLFMCGAHDEGTPESGRAFAAMVRGAEFCCIPEASHMPHIENPEPFFRHLRAFIAKATPRI</sequence>
<dbReference type="GO" id="GO:0016020">
    <property type="term" value="C:membrane"/>
    <property type="evidence" value="ECO:0007669"/>
    <property type="project" value="TreeGrafter"/>
</dbReference>
<accession>A0A9X8HJG4</accession>
<evidence type="ECO:0000256" key="4">
    <source>
        <dbReference type="PIRSR" id="PIRSR005539-1"/>
    </source>
</evidence>
<dbReference type="InterPro" id="IPR002410">
    <property type="entry name" value="Peptidase_S33"/>
</dbReference>
<evidence type="ECO:0000256" key="3">
    <source>
        <dbReference type="PIRNR" id="PIRNR005539"/>
    </source>
</evidence>
<dbReference type="GO" id="GO:0008233">
    <property type="term" value="F:peptidase activity"/>
    <property type="evidence" value="ECO:0007669"/>
    <property type="project" value="InterPro"/>
</dbReference>
<dbReference type="PANTHER" id="PTHR43798:SF31">
    <property type="entry name" value="AB HYDROLASE SUPERFAMILY PROTEIN YCLE"/>
    <property type="match status" value="1"/>
</dbReference>
<evidence type="ECO:0000313" key="7">
    <source>
        <dbReference type="Proteomes" id="UP000269115"/>
    </source>
</evidence>